<accession>A0A0D6ZB44</accession>
<dbReference type="NCBIfam" id="TIGR00192">
    <property type="entry name" value="urease_beta"/>
    <property type="match status" value="1"/>
</dbReference>
<sequence>MIPGEYVLKKEMIVCNENKQAKKIQVLNRGDRPIQIGSHFHFLEVNSGLHFDREQAFGMHINIPAGTAVRFEPGVQKEVELVPFSGEQMVYGLNNKTNGPVGKVVD</sequence>
<comment type="subcellular location">
    <subcellularLocation>
        <location evidence="3">Cytoplasm</location>
    </subcellularLocation>
</comment>
<keyword evidence="3" id="KW-0963">Cytoplasm</keyword>
<dbReference type="NCBIfam" id="NF009682">
    <property type="entry name" value="PRK13203.1"/>
    <property type="match status" value="1"/>
</dbReference>
<proteinExistence type="inferred from homology"/>
<dbReference type="SUPFAM" id="SSF51278">
    <property type="entry name" value="Urease, beta-subunit"/>
    <property type="match status" value="1"/>
</dbReference>
<evidence type="ECO:0000313" key="5">
    <source>
        <dbReference type="Proteomes" id="UP000032512"/>
    </source>
</evidence>
<comment type="subunit">
    <text evidence="3">Heterotrimer of UreA (gamma), UreB (beta) and UreC (alpha) subunits. Three heterotrimers associate to form the active enzyme.</text>
</comment>
<gene>
    <name evidence="3" type="primary">ureB</name>
    <name evidence="4" type="ORF">UB32_05015</name>
</gene>
<comment type="caution">
    <text evidence="4">The sequence shown here is derived from an EMBL/GenBank/DDBJ whole genome shotgun (WGS) entry which is preliminary data.</text>
</comment>
<dbReference type="PATRIC" id="fig|285983.3.peg.3513"/>
<dbReference type="Gene3D" id="2.10.150.10">
    <property type="entry name" value="Urease, beta subunit"/>
    <property type="match status" value="1"/>
</dbReference>
<keyword evidence="5" id="KW-1185">Reference proteome</keyword>
<dbReference type="PANTHER" id="PTHR33569">
    <property type="entry name" value="UREASE"/>
    <property type="match status" value="1"/>
</dbReference>
<dbReference type="GO" id="GO:0035550">
    <property type="term" value="C:urease complex"/>
    <property type="evidence" value="ECO:0007669"/>
    <property type="project" value="InterPro"/>
</dbReference>
<comment type="pathway">
    <text evidence="3">Nitrogen metabolism; urea degradation; CO(2) and NH(3) from urea (urease route): step 1/1.</text>
</comment>
<dbReference type="CDD" id="cd00407">
    <property type="entry name" value="Urease_beta"/>
    <property type="match status" value="1"/>
</dbReference>
<keyword evidence="1 3" id="KW-0378">Hydrolase</keyword>
<evidence type="ECO:0000256" key="2">
    <source>
        <dbReference type="ARBA" id="ARBA00047778"/>
    </source>
</evidence>
<dbReference type="EC" id="3.5.1.5" evidence="3"/>
<dbReference type="Pfam" id="PF00699">
    <property type="entry name" value="Urease_beta"/>
    <property type="match status" value="1"/>
</dbReference>
<dbReference type="UniPathway" id="UPA00258">
    <property type="reaction ID" value="UER00370"/>
</dbReference>
<dbReference type="PANTHER" id="PTHR33569:SF1">
    <property type="entry name" value="UREASE"/>
    <property type="match status" value="1"/>
</dbReference>
<evidence type="ECO:0000256" key="1">
    <source>
        <dbReference type="ARBA" id="ARBA00022801"/>
    </source>
</evidence>
<dbReference type="InterPro" id="IPR002019">
    <property type="entry name" value="Urease_beta-like"/>
</dbReference>
<dbReference type="AlphaFoldDB" id="A0A0D6ZB44"/>
<dbReference type="InterPro" id="IPR036461">
    <property type="entry name" value="Urease_betasu_sf"/>
</dbReference>
<dbReference type="RefSeq" id="WP_044391755.1">
    <property type="nucleotide sequence ID" value="NZ_JXIQ01000027.1"/>
</dbReference>
<dbReference type="FunFam" id="2.10.150.10:FF:000001">
    <property type="entry name" value="Urease subunit beta"/>
    <property type="match status" value="1"/>
</dbReference>
<dbReference type="EMBL" id="JXIQ01000027">
    <property type="protein sequence ID" value="KIY23054.1"/>
    <property type="molecule type" value="Genomic_DNA"/>
</dbReference>
<comment type="similarity">
    <text evidence="3">Belongs to the urease beta subunit family.</text>
</comment>
<organism evidence="4 5">
    <name type="scientific">Mesobacillus subterraneus</name>
    <dbReference type="NCBI Taxonomy" id="285983"/>
    <lineage>
        <taxon>Bacteria</taxon>
        <taxon>Bacillati</taxon>
        <taxon>Bacillota</taxon>
        <taxon>Bacilli</taxon>
        <taxon>Bacillales</taxon>
        <taxon>Bacillaceae</taxon>
        <taxon>Mesobacillus</taxon>
    </lineage>
</organism>
<dbReference type="GO" id="GO:0009039">
    <property type="term" value="F:urease activity"/>
    <property type="evidence" value="ECO:0007669"/>
    <property type="project" value="UniProtKB-UniRule"/>
</dbReference>
<evidence type="ECO:0000313" key="4">
    <source>
        <dbReference type="EMBL" id="KIY23054.1"/>
    </source>
</evidence>
<evidence type="ECO:0000256" key="3">
    <source>
        <dbReference type="HAMAP-Rule" id="MF_01954"/>
    </source>
</evidence>
<dbReference type="Proteomes" id="UP000032512">
    <property type="component" value="Unassembled WGS sequence"/>
</dbReference>
<dbReference type="InterPro" id="IPR050069">
    <property type="entry name" value="Urease_subunit"/>
</dbReference>
<name>A0A0D6ZB44_9BACI</name>
<comment type="catalytic activity">
    <reaction evidence="2 3">
        <text>urea + 2 H2O + H(+) = hydrogencarbonate + 2 NH4(+)</text>
        <dbReference type="Rhea" id="RHEA:20557"/>
        <dbReference type="ChEBI" id="CHEBI:15377"/>
        <dbReference type="ChEBI" id="CHEBI:15378"/>
        <dbReference type="ChEBI" id="CHEBI:16199"/>
        <dbReference type="ChEBI" id="CHEBI:17544"/>
        <dbReference type="ChEBI" id="CHEBI:28938"/>
        <dbReference type="EC" id="3.5.1.5"/>
    </reaction>
</comment>
<dbReference type="GO" id="GO:0043419">
    <property type="term" value="P:urea catabolic process"/>
    <property type="evidence" value="ECO:0007669"/>
    <property type="project" value="UniProtKB-UniRule"/>
</dbReference>
<dbReference type="HAMAP" id="MF_01954">
    <property type="entry name" value="Urease_beta"/>
    <property type="match status" value="1"/>
</dbReference>
<dbReference type="OrthoDB" id="9797217at2"/>
<protein>
    <recommendedName>
        <fullName evidence="3">Urease subunit beta</fullName>
        <ecNumber evidence="3">3.5.1.5</ecNumber>
    </recommendedName>
    <alternativeName>
        <fullName evidence="3">Urea amidohydrolase subunit beta</fullName>
    </alternativeName>
</protein>
<reference evidence="4 5" key="1">
    <citation type="submission" date="2015-01" db="EMBL/GenBank/DDBJ databases">
        <title>Draft genome sequences of the supercritical CO2 tolerant bacteria Bacillus subterraneus MITOT1 and Bacillus cereus MIT0214.</title>
        <authorList>
            <person name="Peet K.C."/>
            <person name="Thompson J.R."/>
        </authorList>
    </citation>
    <scope>NUCLEOTIDE SEQUENCE [LARGE SCALE GENOMIC DNA]</scope>
    <source>
        <strain evidence="4 5">MITOT1</strain>
    </source>
</reference>